<dbReference type="EMBL" id="LT671858">
    <property type="protein sequence ID" value="SIM65804.1"/>
    <property type="molecule type" value="Genomic_DNA"/>
</dbReference>
<protein>
    <submittedName>
        <fullName evidence="3">UspA family nucleotide-binding protein</fullName>
    </submittedName>
</protein>
<proteinExistence type="inferred from homology"/>
<dbReference type="GeneID" id="41588423"/>
<comment type="similarity">
    <text evidence="1">Belongs to the universal stress protein A family.</text>
</comment>
<dbReference type="Proteomes" id="UP000195607">
    <property type="component" value="Chromosome I"/>
</dbReference>
<dbReference type="InterPro" id="IPR014729">
    <property type="entry name" value="Rossmann-like_a/b/a_fold"/>
</dbReference>
<evidence type="ECO:0000256" key="1">
    <source>
        <dbReference type="ARBA" id="ARBA00008791"/>
    </source>
</evidence>
<gene>
    <name evidence="3" type="ORF">CSP5_1164</name>
</gene>
<accession>A0A1N5UYA8</accession>
<dbReference type="CDD" id="cd23659">
    <property type="entry name" value="USP_At3g01520-like"/>
    <property type="match status" value="1"/>
</dbReference>
<evidence type="ECO:0000259" key="2">
    <source>
        <dbReference type="Pfam" id="PF00582"/>
    </source>
</evidence>
<dbReference type="RefSeq" id="WP_148689843.1">
    <property type="nucleotide sequence ID" value="NZ_LT671858.1"/>
</dbReference>
<evidence type="ECO:0000313" key="3">
    <source>
        <dbReference type="EMBL" id="SIM65804.1"/>
    </source>
</evidence>
<name>A0A1N5UYA8_9ARCH</name>
<organism evidence="3 4">
    <name type="scientific">Cuniculiplasma divulgatum</name>
    <dbReference type="NCBI Taxonomy" id="1673428"/>
    <lineage>
        <taxon>Archaea</taxon>
        <taxon>Methanobacteriati</taxon>
        <taxon>Thermoplasmatota</taxon>
        <taxon>Thermoplasmata</taxon>
        <taxon>Thermoplasmatales</taxon>
        <taxon>Cuniculiplasmataceae</taxon>
        <taxon>Cuniculiplasma</taxon>
    </lineage>
</organism>
<dbReference type="InterPro" id="IPR006016">
    <property type="entry name" value="UspA"/>
</dbReference>
<feature type="domain" description="UspA" evidence="2">
    <location>
        <begin position="2"/>
        <end position="141"/>
    </location>
</feature>
<dbReference type="Pfam" id="PF00582">
    <property type="entry name" value="Usp"/>
    <property type="match status" value="1"/>
</dbReference>
<reference evidence="3 4" key="1">
    <citation type="submission" date="2016-04" db="EMBL/GenBank/DDBJ databases">
        <authorList>
            <person name="Evans L.H."/>
            <person name="Alamgir A."/>
            <person name="Owens N."/>
            <person name="Weber N.D."/>
            <person name="Virtaneva K."/>
            <person name="Barbian K."/>
            <person name="Babar A."/>
            <person name="Rosenke K."/>
        </authorList>
    </citation>
    <scope>NUCLEOTIDE SEQUENCE [LARGE SCALE GENOMIC DNA]</scope>
    <source>
        <strain evidence="4">S5(T) (JCM 30642 \VKM B-2941)</strain>
    </source>
</reference>
<sequence length="146" mass="16066">MKMLVAFDNSPSGRKALSFALKFEPICEFLTVLYVNPGMVRVASNVDTIVPEAVFSDQNKFVEEIQKAAVELIGDRAIRYEFVKVEATGDEVAKKIYDTAMSKQADFIITGTRKLTGLSKFILGSVSSELIKIAQIPVMVVSPDDI</sequence>
<dbReference type="Gene3D" id="3.40.50.620">
    <property type="entry name" value="HUPs"/>
    <property type="match status" value="1"/>
</dbReference>
<evidence type="ECO:0000313" key="4">
    <source>
        <dbReference type="Proteomes" id="UP000195607"/>
    </source>
</evidence>
<dbReference type="AlphaFoldDB" id="A0A1N5UYA8"/>
<dbReference type="PANTHER" id="PTHR46268:SF6">
    <property type="entry name" value="UNIVERSAL STRESS PROTEIN UP12"/>
    <property type="match status" value="1"/>
</dbReference>
<dbReference type="SUPFAM" id="SSF52402">
    <property type="entry name" value="Adenine nucleotide alpha hydrolases-like"/>
    <property type="match status" value="1"/>
</dbReference>
<dbReference type="PANTHER" id="PTHR46268">
    <property type="entry name" value="STRESS RESPONSE PROTEIN NHAX"/>
    <property type="match status" value="1"/>
</dbReference>